<dbReference type="PROSITE" id="PS50894">
    <property type="entry name" value="HPT"/>
    <property type="match status" value="1"/>
</dbReference>
<dbReference type="Pfam" id="PF01627">
    <property type="entry name" value="Hpt"/>
    <property type="match status" value="1"/>
</dbReference>
<dbReference type="AlphaFoldDB" id="A0A1I0XY65"/>
<keyword evidence="2" id="KW-0597">Phosphoprotein</keyword>
<gene>
    <name evidence="4" type="ORF">SAMN05421688_2565</name>
</gene>
<keyword evidence="5" id="KW-1185">Reference proteome</keyword>
<keyword evidence="1" id="KW-0902">Two-component regulatory system</keyword>
<evidence type="ECO:0000313" key="4">
    <source>
        <dbReference type="EMBL" id="SFB05118.1"/>
    </source>
</evidence>
<dbReference type="CDD" id="cd00088">
    <property type="entry name" value="HPT"/>
    <property type="match status" value="1"/>
</dbReference>
<dbReference type="GO" id="GO:0000160">
    <property type="term" value="P:phosphorelay signal transduction system"/>
    <property type="evidence" value="ECO:0007669"/>
    <property type="project" value="UniProtKB-KW"/>
</dbReference>
<dbReference type="InterPro" id="IPR036641">
    <property type="entry name" value="HPT_dom_sf"/>
</dbReference>
<organism evidence="4 5">
    <name type="scientific">Poseidonocella pacifica</name>
    <dbReference type="NCBI Taxonomy" id="871651"/>
    <lineage>
        <taxon>Bacteria</taxon>
        <taxon>Pseudomonadati</taxon>
        <taxon>Pseudomonadota</taxon>
        <taxon>Alphaproteobacteria</taxon>
        <taxon>Rhodobacterales</taxon>
        <taxon>Roseobacteraceae</taxon>
        <taxon>Poseidonocella</taxon>
    </lineage>
</organism>
<name>A0A1I0XY65_9RHOB</name>
<evidence type="ECO:0000259" key="3">
    <source>
        <dbReference type="PROSITE" id="PS50894"/>
    </source>
</evidence>
<protein>
    <submittedName>
        <fullName evidence="4">Hpt domain-containing protein</fullName>
    </submittedName>
</protein>
<evidence type="ECO:0000313" key="5">
    <source>
        <dbReference type="Proteomes" id="UP000198796"/>
    </source>
</evidence>
<dbReference type="Gene3D" id="1.20.120.160">
    <property type="entry name" value="HPT domain"/>
    <property type="match status" value="1"/>
</dbReference>
<evidence type="ECO:0000256" key="2">
    <source>
        <dbReference type="PROSITE-ProRule" id="PRU00110"/>
    </source>
</evidence>
<evidence type="ECO:0000256" key="1">
    <source>
        <dbReference type="ARBA" id="ARBA00023012"/>
    </source>
</evidence>
<dbReference type="Proteomes" id="UP000198796">
    <property type="component" value="Unassembled WGS sequence"/>
</dbReference>
<dbReference type="GO" id="GO:0004672">
    <property type="term" value="F:protein kinase activity"/>
    <property type="evidence" value="ECO:0007669"/>
    <property type="project" value="UniProtKB-ARBA"/>
</dbReference>
<sequence length="120" mass="13393">MDRIDWSRVDELREEIGEEGFDEVVELFLEEVDEIMARLRSGALNGTVAQEMHFLKGGALNLGFGALADLCREGERRATAGEPVDLGEVVACYEASLIRFQSRVTVPLFRPETAPEVRHS</sequence>
<dbReference type="SUPFAM" id="SSF47226">
    <property type="entry name" value="Histidine-containing phosphotransfer domain, HPT domain"/>
    <property type="match status" value="1"/>
</dbReference>
<dbReference type="EMBL" id="FOJU01000004">
    <property type="protein sequence ID" value="SFB05118.1"/>
    <property type="molecule type" value="Genomic_DNA"/>
</dbReference>
<dbReference type="RefSeq" id="WP_092065504.1">
    <property type="nucleotide sequence ID" value="NZ_FOJU01000004.1"/>
</dbReference>
<reference evidence="4 5" key="1">
    <citation type="submission" date="2016-10" db="EMBL/GenBank/DDBJ databases">
        <authorList>
            <person name="de Groot N.N."/>
        </authorList>
    </citation>
    <scope>NUCLEOTIDE SEQUENCE [LARGE SCALE GENOMIC DNA]</scope>
    <source>
        <strain evidence="4 5">DSM 29316</strain>
    </source>
</reference>
<dbReference type="STRING" id="871651.SAMN05421688_2565"/>
<feature type="modified residue" description="Phosphohistidine" evidence="2">
    <location>
        <position position="53"/>
    </location>
</feature>
<dbReference type="InterPro" id="IPR008207">
    <property type="entry name" value="Sig_transdc_His_kin_Hpt_dom"/>
</dbReference>
<accession>A0A1I0XY65</accession>
<dbReference type="OrthoDB" id="7867809at2"/>
<proteinExistence type="predicted"/>
<feature type="domain" description="HPt" evidence="3">
    <location>
        <begin position="13"/>
        <end position="115"/>
    </location>
</feature>